<dbReference type="InterPro" id="IPR003723">
    <property type="entry name" value="Precorrin-6x_reduct"/>
</dbReference>
<evidence type="ECO:0000313" key="5">
    <source>
        <dbReference type="Proteomes" id="UP000474957"/>
    </source>
</evidence>
<gene>
    <name evidence="4" type="ORF">GE300_12645</name>
</gene>
<accession>A0A6L5Z1M0</accession>
<dbReference type="PANTHER" id="PTHR36925">
    <property type="entry name" value="COBALT-PRECORRIN-6A REDUCTASE"/>
    <property type="match status" value="1"/>
</dbReference>
<keyword evidence="2" id="KW-0169">Cobalamin biosynthesis</keyword>
<dbReference type="GO" id="GO:0016994">
    <property type="term" value="F:precorrin-6A reductase activity"/>
    <property type="evidence" value="ECO:0007669"/>
    <property type="project" value="InterPro"/>
</dbReference>
<dbReference type="RefSeq" id="WP_325063219.1">
    <property type="nucleotide sequence ID" value="NZ_WIND01000009.1"/>
</dbReference>
<name>A0A6L5Z1M0_9RHOB</name>
<dbReference type="PANTHER" id="PTHR36925:SF1">
    <property type="entry name" value="COBALT-PRECORRIN-6A REDUCTASE"/>
    <property type="match status" value="1"/>
</dbReference>
<dbReference type="AlphaFoldDB" id="A0A6L5Z1M0"/>
<evidence type="ECO:0000313" key="4">
    <source>
        <dbReference type="EMBL" id="MSU90456.1"/>
    </source>
</evidence>
<comment type="pathway">
    <text evidence="1">Cofactor biosynthesis; adenosylcobalamin biosynthesis.</text>
</comment>
<proteinExistence type="predicted"/>
<protein>
    <submittedName>
        <fullName evidence="4">Cobalt-precorrin-6A reductase</fullName>
    </submittedName>
</protein>
<reference evidence="4 5" key="1">
    <citation type="submission" date="2019-10" db="EMBL/GenBank/DDBJ databases">
        <title>Cognatihalovulum marinum gen. nov. sp. nov., a new member of the family Rhodobacteraceae isolated from deep seawater of the Northwest Indian Ocean.</title>
        <authorList>
            <person name="Ruan C."/>
            <person name="Wang J."/>
            <person name="Zheng X."/>
            <person name="Song L."/>
            <person name="Zhu Y."/>
            <person name="Huang Y."/>
            <person name="Lu Z."/>
            <person name="Du W."/>
            <person name="Huang L."/>
            <person name="Dai X."/>
        </authorList>
    </citation>
    <scope>NUCLEOTIDE SEQUENCE [LARGE SCALE GENOMIC DNA]</scope>
    <source>
        <strain evidence="4 5">2CG4</strain>
    </source>
</reference>
<dbReference type="PROSITE" id="PS51014">
    <property type="entry name" value="COBK_CBIJ"/>
    <property type="match status" value="1"/>
</dbReference>
<evidence type="ECO:0000256" key="3">
    <source>
        <dbReference type="ARBA" id="ARBA00023002"/>
    </source>
</evidence>
<comment type="caution">
    <text evidence="4">The sequence shown here is derived from an EMBL/GenBank/DDBJ whole genome shotgun (WGS) entry which is preliminary data.</text>
</comment>
<organism evidence="4 5">
    <name type="scientific">Halovulum marinum</name>
    <dbReference type="NCBI Taxonomy" id="2662447"/>
    <lineage>
        <taxon>Bacteria</taxon>
        <taxon>Pseudomonadati</taxon>
        <taxon>Pseudomonadota</taxon>
        <taxon>Alphaproteobacteria</taxon>
        <taxon>Rhodobacterales</taxon>
        <taxon>Paracoccaceae</taxon>
        <taxon>Halovulum</taxon>
    </lineage>
</organism>
<dbReference type="Pfam" id="PF02571">
    <property type="entry name" value="CbiJ"/>
    <property type="match status" value="1"/>
</dbReference>
<dbReference type="EMBL" id="WIND01000009">
    <property type="protein sequence ID" value="MSU90456.1"/>
    <property type="molecule type" value="Genomic_DNA"/>
</dbReference>
<dbReference type="UniPathway" id="UPA00148"/>
<evidence type="ECO:0000256" key="1">
    <source>
        <dbReference type="ARBA" id="ARBA00004953"/>
    </source>
</evidence>
<keyword evidence="3" id="KW-0560">Oxidoreductase</keyword>
<dbReference type="GO" id="GO:0009236">
    <property type="term" value="P:cobalamin biosynthetic process"/>
    <property type="evidence" value="ECO:0007669"/>
    <property type="project" value="UniProtKB-UniPathway"/>
</dbReference>
<dbReference type="Proteomes" id="UP000474957">
    <property type="component" value="Unassembled WGS sequence"/>
</dbReference>
<sequence>MRHKPPHVLLLAGTAEARALSHLLAGEVRLTTSLAGVTARPAVYGGGLRTGGFGGAEGLAAYLRQAGVDALIDATHPFAATMHRHAAEAAARAARPLLRLDRPAWPPRPDWTDVADLPAAIDRLPPGATAFLATGRSAAGRLPPRTDVRLILRVLEPPADPAPGLDVMRAPPAADADAEAALFARLGVTHLVCKNSGGAGAAKLDAAARLRLPVLMIPRPAPVAGVPAVADAPAALAWVRALAGAA</sequence>
<keyword evidence="5" id="KW-1185">Reference proteome</keyword>
<evidence type="ECO:0000256" key="2">
    <source>
        <dbReference type="ARBA" id="ARBA00022573"/>
    </source>
</evidence>